<dbReference type="AlphaFoldDB" id="A0A6N7TXS5"/>
<dbReference type="Pfam" id="PF26350">
    <property type="entry name" value="DUF8090"/>
    <property type="match status" value="1"/>
</dbReference>
<dbReference type="GO" id="GO:0016787">
    <property type="term" value="F:hydrolase activity"/>
    <property type="evidence" value="ECO:0007669"/>
    <property type="project" value="InterPro"/>
</dbReference>
<dbReference type="GO" id="GO:0005524">
    <property type="term" value="F:ATP binding"/>
    <property type="evidence" value="ECO:0007669"/>
    <property type="project" value="InterPro"/>
</dbReference>
<comment type="caution">
    <text evidence="3">The sequence shown here is derived from an EMBL/GenBank/DDBJ whole genome shotgun (WGS) entry which is preliminary data.</text>
</comment>
<dbReference type="CDD" id="cd18799">
    <property type="entry name" value="SF2_C_EcoAI-like"/>
    <property type="match status" value="1"/>
</dbReference>
<dbReference type="Gene3D" id="3.30.870.10">
    <property type="entry name" value="Endonuclease Chain A"/>
    <property type="match status" value="1"/>
</dbReference>
<dbReference type="GO" id="GO:0003677">
    <property type="term" value="F:DNA binding"/>
    <property type="evidence" value="ECO:0007669"/>
    <property type="project" value="InterPro"/>
</dbReference>
<evidence type="ECO:0000259" key="2">
    <source>
        <dbReference type="PROSITE" id="PS51194"/>
    </source>
</evidence>
<dbReference type="CDD" id="cd18032">
    <property type="entry name" value="DEXHc_RE_I_III_res"/>
    <property type="match status" value="1"/>
</dbReference>
<dbReference type="SUPFAM" id="SSF52540">
    <property type="entry name" value="P-loop containing nucleoside triphosphate hydrolases"/>
    <property type="match status" value="1"/>
</dbReference>
<evidence type="ECO:0000259" key="1">
    <source>
        <dbReference type="PROSITE" id="PS51192"/>
    </source>
</evidence>
<dbReference type="PROSITE" id="PS51192">
    <property type="entry name" value="HELICASE_ATP_BIND_1"/>
    <property type="match status" value="1"/>
</dbReference>
<dbReference type="SMART" id="SM00487">
    <property type="entry name" value="DEXDc"/>
    <property type="match status" value="1"/>
</dbReference>
<dbReference type="Proteomes" id="UP000436357">
    <property type="component" value="Unassembled WGS sequence"/>
</dbReference>
<protein>
    <submittedName>
        <fullName evidence="3">DUF3427 domain-containing protein</fullName>
    </submittedName>
</protein>
<dbReference type="SMART" id="SM00490">
    <property type="entry name" value="HELICc"/>
    <property type="match status" value="1"/>
</dbReference>
<evidence type="ECO:0000313" key="3">
    <source>
        <dbReference type="EMBL" id="MSD91038.1"/>
    </source>
</evidence>
<name>A0A6N7TXS5_9BIFI</name>
<feature type="domain" description="Helicase ATP-binding" evidence="1">
    <location>
        <begin position="271"/>
        <end position="428"/>
    </location>
</feature>
<reference evidence="3 4" key="1">
    <citation type="submission" date="2019-11" db="EMBL/GenBank/DDBJ databases">
        <title>Draft Genome Sequence of Plant Growth-Promoting Rhizosphere-Associated Bacteria.</title>
        <authorList>
            <person name="Vasilyev I.Y."/>
            <person name="Radchenko V."/>
            <person name="Ilnitskaya E.V."/>
        </authorList>
    </citation>
    <scope>NUCLEOTIDE SEQUENCE [LARGE SCALE GENOMIC DNA]</scope>
    <source>
        <strain evidence="3 4">VRA_9sq_n</strain>
    </source>
</reference>
<dbReference type="Pfam" id="PF04851">
    <property type="entry name" value="ResIII"/>
    <property type="match status" value="1"/>
</dbReference>
<dbReference type="InterPro" id="IPR006935">
    <property type="entry name" value="Helicase/UvrB_N"/>
</dbReference>
<dbReference type="Pfam" id="PF00271">
    <property type="entry name" value="Helicase_C"/>
    <property type="match status" value="1"/>
</dbReference>
<dbReference type="OrthoDB" id="9776021at2"/>
<dbReference type="InterPro" id="IPR058403">
    <property type="entry name" value="DUF8090"/>
</dbReference>
<dbReference type="InterPro" id="IPR050742">
    <property type="entry name" value="Helicase_Restrict-Modif_Enz"/>
</dbReference>
<dbReference type="InterPro" id="IPR027417">
    <property type="entry name" value="P-loop_NTPase"/>
</dbReference>
<dbReference type="InterPro" id="IPR014001">
    <property type="entry name" value="Helicase_ATP-bd"/>
</dbReference>
<evidence type="ECO:0000313" key="4">
    <source>
        <dbReference type="Proteomes" id="UP000436357"/>
    </source>
</evidence>
<dbReference type="PANTHER" id="PTHR47396">
    <property type="entry name" value="TYPE I RESTRICTION ENZYME ECOKI R PROTEIN"/>
    <property type="match status" value="1"/>
</dbReference>
<accession>A0A6N7TXS5</accession>
<proteinExistence type="predicted"/>
<dbReference type="RefSeq" id="WP_154313254.1">
    <property type="nucleotide sequence ID" value="NZ_WKKW01000002.1"/>
</dbReference>
<dbReference type="GO" id="GO:0005829">
    <property type="term" value="C:cytosol"/>
    <property type="evidence" value="ECO:0007669"/>
    <property type="project" value="TreeGrafter"/>
</dbReference>
<dbReference type="Gene3D" id="3.40.50.300">
    <property type="entry name" value="P-loop containing nucleotide triphosphate hydrolases"/>
    <property type="match status" value="2"/>
</dbReference>
<gene>
    <name evidence="3" type="ORF">GKC41_05120</name>
</gene>
<dbReference type="Pfam" id="PF11907">
    <property type="entry name" value="DUF3427"/>
    <property type="match status" value="1"/>
</dbReference>
<organism evidence="3 4">
    <name type="scientific">Bifidobacterium asteroides</name>
    <dbReference type="NCBI Taxonomy" id="1684"/>
    <lineage>
        <taxon>Bacteria</taxon>
        <taxon>Bacillati</taxon>
        <taxon>Actinomycetota</taxon>
        <taxon>Actinomycetes</taxon>
        <taxon>Bifidobacteriales</taxon>
        <taxon>Bifidobacteriaceae</taxon>
        <taxon>Bifidobacterium</taxon>
    </lineage>
</organism>
<dbReference type="PROSITE" id="PS51194">
    <property type="entry name" value="HELICASE_CTER"/>
    <property type="match status" value="1"/>
</dbReference>
<feature type="domain" description="Helicase C-terminal" evidence="2">
    <location>
        <begin position="498"/>
        <end position="661"/>
    </location>
</feature>
<sequence>MDSNLNADIHLQIDPDSTSILEGVVTGLIGNDPTHEISSGTQDFTPRLITNQPGDNMQDALCQELQESETFDISVAFVSAETLLSLFQEFKNQKARPGSRPGRIITSTKNYFNPPRAFWELLKLKDVTGADVRVWQGEQESESEYSTDQVTPGGQPFHPKGYIFAKHLKNGKPYYDLYIGSSNLTQQALTNQREWNLRLSSLDRGTLIDQISHEINRQVAESLPLTKDWIEQYEEDFRRYAPPRKQLETARQHRHIRPNSMQREALKNLRELRARGEHRAIIISATGTGKTYLSALDVKQVGPARMLYLAQQEQILEKAQSSYQEILGCSKEETGLYTGSDRKKDEKKDRRYLFATVQTMSRPDILKEFSPDAFDYILIDEVHHAGAKSYQAIIDHFSAANFILGMTATPERTDGFNIFELFGYNVAYEIRLQKALDEGMLCPFHYYGVAEYLGSDPASSNDRPSITVNDDRHSRDRGQLTYEIGQLATPDRVRYIIDVLQQYSPYHQQITGLVFCSRREEAQQLSKLFNNETNQQAERNYRTQAVTGDTPVSQRNKAIRDLENGDLDYIFTVDLFNEGIDIPALNQIVMLRNTQSSIVFTQQLGRGLRLYDHKESVVVIDFIGNYTNNYLIPVALYGNTGDRDMARRNLQRHTIGLSSISFDPIARTRILRSLDTADWSAMKKLTEAYRQLRFELGRIPMLTDVHAHDPSLTRTMAAKLGDYHSFVRSRERNLGKDGTPPDPVSTTETGILKLATEVLLPGLRPQELVILEQLCQLSRSEHANTPTDVGRLKAALNERFPQSYRDPTQIASALRVLDGSYFTPTQARRFGGLPLISRMKNGSIRLNSTFAGLIEEHSTFRNFFVDTLKTGLLNCQDALGDVSAQELQSEHGFLRGRQYTMAEVVRLLGWDHEVNGQSIGGYMVDRTTGTMPIFIKYANSQYQDQFLSDQTLRWFSKNHRRPESREFQWMRQGLGQTGWQETHFIPLFVMRRQEAADRRYYYLGHVTEIGPSQTAEKPGPDGKGRVPVTITNLGLDRPVDHELYRHLLDV</sequence>
<dbReference type="EMBL" id="WKKW01000002">
    <property type="protein sequence ID" value="MSD91038.1"/>
    <property type="molecule type" value="Genomic_DNA"/>
</dbReference>
<dbReference type="PANTHER" id="PTHR47396:SF1">
    <property type="entry name" value="ATP-DEPENDENT HELICASE IRC3-RELATED"/>
    <property type="match status" value="1"/>
</dbReference>
<dbReference type="InterPro" id="IPR021835">
    <property type="entry name" value="DUF3427"/>
</dbReference>
<dbReference type="InterPro" id="IPR001650">
    <property type="entry name" value="Helicase_C-like"/>
</dbReference>